<dbReference type="PROSITE" id="PS51929">
    <property type="entry name" value="COV_N_CTD"/>
    <property type="match status" value="1"/>
</dbReference>
<evidence type="ECO:0000259" key="13">
    <source>
        <dbReference type="PROSITE" id="PS51928"/>
    </source>
</evidence>
<feature type="compositionally biased region" description="Basic residues" evidence="12">
    <location>
        <begin position="19"/>
        <end position="30"/>
    </location>
</feature>
<evidence type="ECO:0000256" key="11">
    <source>
        <dbReference type="PROSITE-ProRule" id="PRU01276"/>
    </source>
</evidence>
<accession>A0A2H4MX36</accession>
<keyword evidence="5 10" id="KW-0694">RNA-binding</keyword>
<protein>
    <recommendedName>
        <fullName evidence="10">Nucleoprotein</fullName>
    </recommendedName>
</protein>
<keyword evidence="3" id="KW-0013">ADP-ribosylation</keyword>
<dbReference type="CDD" id="cd21595">
    <property type="entry name" value="CoV_N-CTD"/>
    <property type="match status" value="1"/>
</dbReference>
<dbReference type="SUPFAM" id="SSF110304">
    <property type="entry name" value="Coronavirus RNA-binding domain"/>
    <property type="match status" value="1"/>
</dbReference>
<dbReference type="GO" id="GO:1990904">
    <property type="term" value="C:ribonucleoprotein complex"/>
    <property type="evidence" value="ECO:0007669"/>
    <property type="project" value="UniProtKB-KW"/>
</dbReference>
<dbReference type="PIRSF" id="PIRSF003888">
    <property type="entry name" value="Corona_nucleocap"/>
    <property type="match status" value="1"/>
</dbReference>
<evidence type="ECO:0000259" key="14">
    <source>
        <dbReference type="PROSITE" id="PS51929"/>
    </source>
</evidence>
<keyword evidence="9 11" id="KW-0687">Ribonucleoprotein</keyword>
<dbReference type="Proteomes" id="UP000500808">
    <property type="component" value="Segment"/>
</dbReference>
<feature type="compositionally biased region" description="Basic residues" evidence="12">
    <location>
        <begin position="167"/>
        <end position="177"/>
    </location>
</feature>
<evidence type="ECO:0000313" key="15">
    <source>
        <dbReference type="EMBL" id="ATP66787.1"/>
    </source>
</evidence>
<dbReference type="GO" id="GO:0043657">
    <property type="term" value="C:host cell"/>
    <property type="evidence" value="ECO:0007669"/>
    <property type="project" value="UniProtKB-SubCell"/>
</dbReference>
<evidence type="ECO:0000313" key="16">
    <source>
        <dbReference type="Proteomes" id="UP000500808"/>
    </source>
</evidence>
<keyword evidence="7 10" id="KW-0543">Viral nucleoprotein</keyword>
<evidence type="ECO:0000256" key="6">
    <source>
        <dbReference type="ARBA" id="ARBA00023015"/>
    </source>
</evidence>
<evidence type="ECO:0000256" key="8">
    <source>
        <dbReference type="ARBA" id="ARBA00023163"/>
    </source>
</evidence>
<evidence type="ECO:0000256" key="1">
    <source>
        <dbReference type="ARBA" id="ARBA00004340"/>
    </source>
</evidence>
<dbReference type="EMBL" id="KY370053">
    <property type="protein sequence ID" value="ATP66787.1"/>
    <property type="molecule type" value="Genomic_RNA"/>
</dbReference>
<feature type="compositionally biased region" description="Polar residues" evidence="12">
    <location>
        <begin position="185"/>
        <end position="195"/>
    </location>
</feature>
<dbReference type="InterPro" id="IPR037195">
    <property type="entry name" value="Nucleocapsid_N"/>
</dbReference>
<feature type="domain" description="CoV N NTD" evidence="13">
    <location>
        <begin position="34"/>
        <end position="157"/>
    </location>
</feature>
<evidence type="ECO:0000256" key="4">
    <source>
        <dbReference type="ARBA" id="ARBA00022844"/>
    </source>
</evidence>
<comment type="subcellular location">
    <subcellularLocation>
        <location evidence="1">Host cell</location>
    </subcellularLocation>
    <subcellularLocation>
        <location evidence="10">Virion</location>
    </subcellularLocation>
    <text evidence="10">Located inside the virion, complexed with the viral RNA. Probably associates with ER-derived membranes where it participates in viral RNA synthesis and virus budding.</text>
</comment>
<dbReference type="GO" id="GO:0019013">
    <property type="term" value="C:viral nucleocapsid"/>
    <property type="evidence" value="ECO:0007669"/>
    <property type="project" value="UniProtKB-UniRule"/>
</dbReference>
<dbReference type="KEGG" id="vg:54124714"/>
<dbReference type="SUPFAM" id="SSF103068">
    <property type="entry name" value="Nucleocapsid protein dimerization domain"/>
    <property type="match status" value="1"/>
</dbReference>
<organism evidence="15 16">
    <name type="scientific">Common shrew coronavirus Tibet-2014</name>
    <dbReference type="NCBI Taxonomy" id="2849711"/>
    <lineage>
        <taxon>Viruses</taxon>
        <taxon>Riboviria</taxon>
        <taxon>Orthornavirae</taxon>
        <taxon>Pisuviricota</taxon>
        <taxon>Pisoniviricetes</taxon>
        <taxon>Nidovirales</taxon>
        <taxon>Cornidovirineae</taxon>
        <taxon>Coronaviridae</taxon>
        <taxon>Orthocoronavirinae</taxon>
        <taxon>Alphacoronavirus</taxon>
        <taxon>Soracovirus</taxon>
        <taxon>Alphacoronavirus soricis</taxon>
        <taxon>Sorex araneus coronavirus T14</taxon>
    </lineage>
</organism>
<reference evidence="15 16" key="1">
    <citation type="journal article" date="2018" name="Microbiome">
        <title>Comparative analysis of rodent and small mammal viromes to better understand the wildlife origin of emerging infectious diseases.</title>
        <authorList>
            <person name="Wu Z."/>
            <person name="Lu L."/>
            <person name="Du J."/>
            <person name="Yang L."/>
            <person name="Ren X."/>
            <person name="Liu B."/>
            <person name="Jiang J."/>
            <person name="Yang J."/>
            <person name="Dong J."/>
            <person name="Sun L."/>
            <person name="Zhu Y."/>
            <person name="Li Y."/>
            <person name="Zheng D."/>
            <person name="Zhang C."/>
            <person name="Su H."/>
            <person name="Zheng Y."/>
            <person name="Zhou H."/>
            <person name="Zhu G."/>
            <person name="Li H."/>
            <person name="Chmura A."/>
            <person name="Yang F."/>
            <person name="Daszak P."/>
            <person name="Wang J."/>
            <person name="Liu Q."/>
            <person name="Jin Q."/>
        </authorList>
    </citation>
    <scope>NUCLEOTIDE SEQUENCE [LARGE SCALE GENOMIC DNA]</scope>
    <source>
        <strain evidence="15">Shrew-CoV/Tibet2014</strain>
    </source>
</reference>
<feature type="region of interest" description="Disordered" evidence="12">
    <location>
        <begin position="145"/>
        <end position="201"/>
    </location>
</feature>
<dbReference type="InterPro" id="IPR037179">
    <property type="entry name" value="Nucleocapsid_C"/>
</dbReference>
<feature type="region of interest" description="Disordered" evidence="12">
    <location>
        <begin position="1"/>
        <end position="32"/>
    </location>
</feature>
<evidence type="ECO:0000256" key="3">
    <source>
        <dbReference type="ARBA" id="ARBA00022765"/>
    </source>
</evidence>
<sequence>MSGKSWADRVEAEEQKNKPQQRRSRSKSKDRKTMPLSWFNPLEFEVGKDLGDLINTNSVPIGKGTKQEQHGYWNIQTRFRVNKGKRVDLQPRAFFYYTGTGPHKILAFGEQQEGVVWVATKEADHNPVRFGDRPESTPAMEVKIRQGKQPLGVKLLNDSKEEVVRQSRARSRSRSQSRSRDTSQKRVTFSDQQPKGDQYVTKNDLSNLLSKLLDEKLNSNPKPQRQPRSRSNSSTRNSQKETQAVQKDQMSKHWWKRIPTKDEGIEQCFGQRSDTVNFGTKYMVDQGTGGNFPQLATLLPTPAAMLYGSHVQITPGMSPDKEFIVYTCGIEVDKNDPIYKEFKKGVNAFKDDTTWLSGNTIAKAKNLNTTSTPSQTVQSVSESNASVVVKFDENGEEVSSA</sequence>
<evidence type="ECO:0000256" key="2">
    <source>
        <dbReference type="ARBA" id="ARBA00022553"/>
    </source>
</evidence>
<proteinExistence type="predicted"/>
<evidence type="ECO:0000256" key="12">
    <source>
        <dbReference type="SAM" id="MobiDB-lite"/>
    </source>
</evidence>
<feature type="domain" description="CoV N CTD" evidence="14">
    <location>
        <begin position="242"/>
        <end position="357"/>
    </location>
</feature>
<evidence type="ECO:0000256" key="7">
    <source>
        <dbReference type="ARBA" id="ARBA00023086"/>
    </source>
</evidence>
<keyword evidence="4 10" id="KW-0946">Virion</keyword>
<comment type="function">
    <text evidence="10">Packages the positive strand viral genome RNA into a helical ribonucleocapsid (RNP) and plays a fundamental role during virion assembly through its interactions with the viral genome and membrane protein M. Plays an important role in enhancing the efficiency of subgenomic viral RNA transcription as well as viral replication.</text>
</comment>
<dbReference type="Pfam" id="PF00937">
    <property type="entry name" value="CoV_nucleocap"/>
    <property type="match status" value="1"/>
</dbReference>
<evidence type="ECO:0000256" key="10">
    <source>
        <dbReference type="PIRNR" id="PIRNR003888"/>
    </source>
</evidence>
<feature type="region of interest" description="Disordered" evidence="12">
    <location>
        <begin position="215"/>
        <end position="255"/>
    </location>
</feature>
<name>A0A2H4MX36_9ALPC</name>
<dbReference type="InterPro" id="IPR001218">
    <property type="entry name" value="Nucleocap_CoV"/>
</dbReference>
<keyword evidence="16" id="KW-1185">Reference proteome</keyword>
<dbReference type="PROSITE" id="PS51928">
    <property type="entry name" value="COV_N_NTD"/>
    <property type="match status" value="1"/>
</dbReference>
<dbReference type="InterPro" id="IPR044345">
    <property type="entry name" value="N_prot_N_CoV"/>
</dbReference>
<dbReference type="GO" id="GO:0003723">
    <property type="term" value="F:RNA binding"/>
    <property type="evidence" value="ECO:0007669"/>
    <property type="project" value="UniProtKB-UniRule"/>
</dbReference>
<dbReference type="InterPro" id="IPR044344">
    <property type="entry name" value="N_prot_C_CoV"/>
</dbReference>
<keyword evidence="2" id="KW-0597">Phosphoprotein</keyword>
<feature type="compositionally biased region" description="Basic and acidic residues" evidence="12">
    <location>
        <begin position="1"/>
        <end position="17"/>
    </location>
</feature>
<dbReference type="CDD" id="cd21554">
    <property type="entry name" value="CoV_N-NTD"/>
    <property type="match status" value="1"/>
</dbReference>
<keyword evidence="6" id="KW-0805">Transcription regulation</keyword>
<evidence type="ECO:0000256" key="9">
    <source>
        <dbReference type="ARBA" id="ARBA00023274"/>
    </source>
</evidence>
<evidence type="ECO:0000256" key="5">
    <source>
        <dbReference type="ARBA" id="ARBA00022884"/>
    </source>
</evidence>
<keyword evidence="8" id="KW-0804">Transcription</keyword>